<reference evidence="6 7" key="1">
    <citation type="submission" date="2020-08" db="EMBL/GenBank/DDBJ databases">
        <title>Genomic Encyclopedia of Type Strains, Phase IV (KMG-V): Genome sequencing to study the core and pangenomes of soil and plant-associated prokaryotes.</title>
        <authorList>
            <person name="Whitman W."/>
        </authorList>
    </citation>
    <scope>NUCLEOTIDE SEQUENCE [LARGE SCALE GENOMIC DNA]</scope>
    <source>
        <strain evidence="4 7">SEMIA 444</strain>
        <strain evidence="3 6">SEMIA 448</strain>
        <strain evidence="5 8">SEMIA 452</strain>
    </source>
</reference>
<feature type="domain" description="Chromosomal replication initiator DnaA C-terminal" evidence="2">
    <location>
        <begin position="47"/>
        <end position="116"/>
    </location>
</feature>
<sequence length="153" mass="16896">MPFETSTKQEGPTNGRRSDTLACNIGAVPLVADAKPVYPASLPARIVCRIVSQITAETISLLSDRVMVRNERRRPSCHVRQISMYVCHVALRMSFSDIGAAFGRDRTTVGHACHVVEDRRDDLAFDEFVSAIERMATAVFQSSDLFGREGGHD</sequence>
<dbReference type="EMBL" id="JACIHM010000002">
    <property type="protein sequence ID" value="MBB4446164.1"/>
    <property type="molecule type" value="Genomic_DNA"/>
</dbReference>
<dbReference type="SMART" id="SM00760">
    <property type="entry name" value="Bac_DnaA_C"/>
    <property type="match status" value="1"/>
</dbReference>
<dbReference type="GO" id="GO:0005524">
    <property type="term" value="F:ATP binding"/>
    <property type="evidence" value="ECO:0007669"/>
    <property type="project" value="InterPro"/>
</dbReference>
<evidence type="ECO:0000313" key="7">
    <source>
        <dbReference type="Proteomes" id="UP000524535"/>
    </source>
</evidence>
<keyword evidence="7" id="KW-1185">Reference proteome</keyword>
<dbReference type="Proteomes" id="UP000524535">
    <property type="component" value="Unassembled WGS sequence"/>
</dbReference>
<dbReference type="AlphaFoldDB" id="A0A7W6S821"/>
<evidence type="ECO:0000256" key="1">
    <source>
        <dbReference type="SAM" id="MobiDB-lite"/>
    </source>
</evidence>
<dbReference type="InterPro" id="IPR010921">
    <property type="entry name" value="Trp_repressor/repl_initiator"/>
</dbReference>
<comment type="caution">
    <text evidence="3">The sequence shown here is derived from an EMBL/GenBank/DDBJ whole genome shotgun (WGS) entry which is preliminary data.</text>
</comment>
<dbReference type="GO" id="GO:0006275">
    <property type="term" value="P:regulation of DNA replication"/>
    <property type="evidence" value="ECO:0007669"/>
    <property type="project" value="InterPro"/>
</dbReference>
<dbReference type="GO" id="GO:0006270">
    <property type="term" value="P:DNA replication initiation"/>
    <property type="evidence" value="ECO:0007669"/>
    <property type="project" value="InterPro"/>
</dbReference>
<dbReference type="RefSeq" id="WP_343062385.1">
    <property type="nucleotide sequence ID" value="NZ_JACIGW010000002.1"/>
</dbReference>
<accession>A0A7W6S821</accession>
<evidence type="ECO:0000313" key="3">
    <source>
        <dbReference type="EMBL" id="MBB4348238.1"/>
    </source>
</evidence>
<organism evidence="3 6">
    <name type="scientific">Aliirhizobium cellulosilyticum</name>
    <dbReference type="NCBI Taxonomy" id="393664"/>
    <lineage>
        <taxon>Bacteria</taxon>
        <taxon>Pseudomonadati</taxon>
        <taxon>Pseudomonadota</taxon>
        <taxon>Alphaproteobacteria</taxon>
        <taxon>Hyphomicrobiales</taxon>
        <taxon>Rhizobiaceae</taxon>
        <taxon>Aliirhizobium</taxon>
    </lineage>
</organism>
<evidence type="ECO:0000313" key="4">
    <source>
        <dbReference type="EMBL" id="MBB4411474.1"/>
    </source>
</evidence>
<evidence type="ECO:0000313" key="6">
    <source>
        <dbReference type="Proteomes" id="UP000520770"/>
    </source>
</evidence>
<gene>
    <name evidence="4" type="ORF">GGE31_001979</name>
    <name evidence="3" type="ORF">GGE33_001980</name>
    <name evidence="5" type="ORF">GGE35_001980</name>
</gene>
<dbReference type="Gene3D" id="1.10.1750.10">
    <property type="match status" value="1"/>
</dbReference>
<evidence type="ECO:0000313" key="5">
    <source>
        <dbReference type="EMBL" id="MBB4446164.1"/>
    </source>
</evidence>
<feature type="compositionally biased region" description="Polar residues" evidence="1">
    <location>
        <begin position="1"/>
        <end position="12"/>
    </location>
</feature>
<dbReference type="Pfam" id="PF08299">
    <property type="entry name" value="Bac_DnaA_C"/>
    <property type="match status" value="1"/>
</dbReference>
<evidence type="ECO:0000259" key="2">
    <source>
        <dbReference type="SMART" id="SM00760"/>
    </source>
</evidence>
<evidence type="ECO:0000313" key="8">
    <source>
        <dbReference type="Proteomes" id="UP000576087"/>
    </source>
</evidence>
<dbReference type="Proteomes" id="UP000520770">
    <property type="component" value="Unassembled WGS sequence"/>
</dbReference>
<name>A0A7W6S821_9HYPH</name>
<proteinExistence type="predicted"/>
<dbReference type="CDD" id="cd06571">
    <property type="entry name" value="Bac_DnaA_C"/>
    <property type="match status" value="1"/>
</dbReference>
<protein>
    <recommendedName>
        <fullName evidence="2">Chromosomal replication initiator DnaA C-terminal domain-containing protein</fullName>
    </recommendedName>
</protein>
<dbReference type="GO" id="GO:0043565">
    <property type="term" value="F:sequence-specific DNA binding"/>
    <property type="evidence" value="ECO:0007669"/>
    <property type="project" value="InterPro"/>
</dbReference>
<dbReference type="SUPFAM" id="SSF48295">
    <property type="entry name" value="TrpR-like"/>
    <property type="match status" value="1"/>
</dbReference>
<feature type="region of interest" description="Disordered" evidence="1">
    <location>
        <begin position="1"/>
        <end position="20"/>
    </location>
</feature>
<dbReference type="EMBL" id="JACIGY010000002">
    <property type="protein sequence ID" value="MBB4411474.1"/>
    <property type="molecule type" value="Genomic_DNA"/>
</dbReference>
<dbReference type="EMBL" id="JACIGW010000002">
    <property type="protein sequence ID" value="MBB4348238.1"/>
    <property type="molecule type" value="Genomic_DNA"/>
</dbReference>
<dbReference type="Proteomes" id="UP000576087">
    <property type="component" value="Unassembled WGS sequence"/>
</dbReference>
<dbReference type="InterPro" id="IPR013159">
    <property type="entry name" value="DnaA_C"/>
</dbReference>